<dbReference type="PANTHER" id="PTHR10174:SF222">
    <property type="entry name" value="GH10083P-RELATED"/>
    <property type="match status" value="1"/>
</dbReference>
<organism evidence="2 3">
    <name type="scientific">Nezara viridula</name>
    <name type="common">Southern green stink bug</name>
    <name type="synonym">Cimex viridulus</name>
    <dbReference type="NCBI Taxonomy" id="85310"/>
    <lineage>
        <taxon>Eukaryota</taxon>
        <taxon>Metazoa</taxon>
        <taxon>Ecdysozoa</taxon>
        <taxon>Arthropoda</taxon>
        <taxon>Hexapoda</taxon>
        <taxon>Insecta</taxon>
        <taxon>Pterygota</taxon>
        <taxon>Neoptera</taxon>
        <taxon>Paraneoptera</taxon>
        <taxon>Hemiptera</taxon>
        <taxon>Heteroptera</taxon>
        <taxon>Panheteroptera</taxon>
        <taxon>Pentatomomorpha</taxon>
        <taxon>Pentatomoidea</taxon>
        <taxon>Pentatomidae</taxon>
        <taxon>Pentatominae</taxon>
        <taxon>Nezara</taxon>
    </lineage>
</organism>
<dbReference type="InterPro" id="IPR001251">
    <property type="entry name" value="CRAL-TRIO_dom"/>
</dbReference>
<dbReference type="SMART" id="SM00516">
    <property type="entry name" value="SEC14"/>
    <property type="match status" value="1"/>
</dbReference>
<evidence type="ECO:0000313" key="2">
    <source>
        <dbReference type="EMBL" id="CAH1399778.1"/>
    </source>
</evidence>
<dbReference type="PROSITE" id="PS50191">
    <property type="entry name" value="CRAL_TRIO"/>
    <property type="match status" value="1"/>
</dbReference>
<dbReference type="Pfam" id="PF00650">
    <property type="entry name" value="CRAL_TRIO"/>
    <property type="match status" value="1"/>
</dbReference>
<dbReference type="EMBL" id="OV725080">
    <property type="protein sequence ID" value="CAH1399778.1"/>
    <property type="molecule type" value="Genomic_DNA"/>
</dbReference>
<evidence type="ECO:0000313" key="3">
    <source>
        <dbReference type="Proteomes" id="UP001152798"/>
    </source>
</evidence>
<evidence type="ECO:0000259" key="1">
    <source>
        <dbReference type="PROSITE" id="PS50191"/>
    </source>
</evidence>
<sequence length="291" mass="33490">MKDVRSLAVLEDDIDKLKDWLIKQPHLPHDIDNEILCCFIYGTKSLEIAKQKLDSYFTIRTNHPKLFEFSVRDPLDPAFMKANSATRKFFLEGTTPEGYRVLFHNLTPTFNECFLHSQEIIKSLMFIEMAMQKWPDMKGLYLAYDIKGMDASVLPKLSPTVLASGLEWFQGSVPVKMKGVLIVNTPPFLEKALDWLLKPFLKPKLFARLKLTSEDRDCVQKYLPIDIIPSDYGGKGTKSSEELAEEWGAVMESKRSWFERTSKQIVDEKKRPPDVKDTYGIQGTFRKLALD</sequence>
<gene>
    <name evidence="2" type="ORF">NEZAVI_LOCUS9158</name>
</gene>
<dbReference type="OrthoDB" id="6575879at2759"/>
<dbReference type="CDD" id="cd00170">
    <property type="entry name" value="SEC14"/>
    <property type="match status" value="1"/>
</dbReference>
<dbReference type="AlphaFoldDB" id="A0A9P0HCI1"/>
<dbReference type="InterPro" id="IPR036865">
    <property type="entry name" value="CRAL-TRIO_dom_sf"/>
</dbReference>
<dbReference type="Proteomes" id="UP001152798">
    <property type="component" value="Chromosome 4"/>
</dbReference>
<dbReference type="PANTHER" id="PTHR10174">
    <property type="entry name" value="ALPHA-TOCOPHEROL TRANSFER PROTEIN-RELATED"/>
    <property type="match status" value="1"/>
</dbReference>
<dbReference type="GO" id="GO:1902936">
    <property type="term" value="F:phosphatidylinositol bisphosphate binding"/>
    <property type="evidence" value="ECO:0007669"/>
    <property type="project" value="TreeGrafter"/>
</dbReference>
<name>A0A9P0HCI1_NEZVI</name>
<proteinExistence type="predicted"/>
<dbReference type="GO" id="GO:0016020">
    <property type="term" value="C:membrane"/>
    <property type="evidence" value="ECO:0007669"/>
    <property type="project" value="TreeGrafter"/>
</dbReference>
<dbReference type="InterPro" id="IPR036273">
    <property type="entry name" value="CRAL/TRIO_N_dom_sf"/>
</dbReference>
<protein>
    <recommendedName>
        <fullName evidence="1">CRAL-TRIO domain-containing protein</fullName>
    </recommendedName>
</protein>
<dbReference type="SUPFAM" id="SSF52087">
    <property type="entry name" value="CRAL/TRIO domain"/>
    <property type="match status" value="1"/>
</dbReference>
<reference evidence="2" key="1">
    <citation type="submission" date="2022-01" db="EMBL/GenBank/DDBJ databases">
        <authorList>
            <person name="King R."/>
        </authorList>
    </citation>
    <scope>NUCLEOTIDE SEQUENCE</scope>
</reference>
<dbReference type="PRINTS" id="PR00180">
    <property type="entry name" value="CRETINALDHBP"/>
</dbReference>
<keyword evidence="3" id="KW-1185">Reference proteome</keyword>
<feature type="domain" description="CRAL-TRIO" evidence="1">
    <location>
        <begin position="77"/>
        <end position="240"/>
    </location>
</feature>
<dbReference type="SUPFAM" id="SSF46938">
    <property type="entry name" value="CRAL/TRIO N-terminal domain"/>
    <property type="match status" value="1"/>
</dbReference>
<accession>A0A9P0HCI1</accession>
<dbReference type="Gene3D" id="3.40.525.10">
    <property type="entry name" value="CRAL-TRIO lipid binding domain"/>
    <property type="match status" value="1"/>
</dbReference>